<comment type="caution">
    <text evidence="1">The sequence shown here is derived from an EMBL/GenBank/DDBJ whole genome shotgun (WGS) entry which is preliminary data.</text>
</comment>
<evidence type="ECO:0000313" key="1">
    <source>
        <dbReference type="EMBL" id="MBS7812377.1"/>
    </source>
</evidence>
<name>A0ABS5QHG9_9PROT</name>
<gene>
    <name evidence="1" type="ORF">KHU32_15610</name>
</gene>
<organism evidence="1 2">
    <name type="scientific">Roseococcus pinisoli</name>
    <dbReference type="NCBI Taxonomy" id="2835040"/>
    <lineage>
        <taxon>Bacteria</taxon>
        <taxon>Pseudomonadati</taxon>
        <taxon>Pseudomonadota</taxon>
        <taxon>Alphaproteobacteria</taxon>
        <taxon>Acetobacterales</taxon>
        <taxon>Roseomonadaceae</taxon>
        <taxon>Roseococcus</taxon>
    </lineage>
</organism>
<keyword evidence="2" id="KW-1185">Reference proteome</keyword>
<dbReference type="EMBL" id="JAHCDA010000003">
    <property type="protein sequence ID" value="MBS7812377.1"/>
    <property type="molecule type" value="Genomic_DNA"/>
</dbReference>
<accession>A0ABS5QHG9</accession>
<evidence type="ECO:0008006" key="3">
    <source>
        <dbReference type="Google" id="ProtNLM"/>
    </source>
</evidence>
<protein>
    <recommendedName>
        <fullName evidence="3">Glycosyltransferase</fullName>
    </recommendedName>
</protein>
<proteinExistence type="predicted"/>
<evidence type="ECO:0000313" key="2">
    <source>
        <dbReference type="Proteomes" id="UP000766336"/>
    </source>
</evidence>
<dbReference type="Proteomes" id="UP000766336">
    <property type="component" value="Unassembled WGS sequence"/>
</dbReference>
<dbReference type="RefSeq" id="WP_213671085.1">
    <property type="nucleotide sequence ID" value="NZ_JAHCDA010000003.1"/>
</dbReference>
<reference evidence="1 2" key="1">
    <citation type="submission" date="2021-05" db="EMBL/GenBank/DDBJ databases">
        <title>Roseococcus sp. XZZS9, whole genome shotgun sequencing project.</title>
        <authorList>
            <person name="Zhao G."/>
            <person name="Shen L."/>
        </authorList>
    </citation>
    <scope>NUCLEOTIDE SEQUENCE [LARGE SCALE GENOMIC DNA]</scope>
    <source>
        <strain evidence="1 2">XZZS9</strain>
    </source>
</reference>
<sequence>MKLLFDPIYSGKPRRCSSASKYKKLTGRLLAARPDVFIYWRVPTWMDEEDRAWLPSDPRVKYIEVPCNRYDRVREYQHITPDLEDQISFNGSLWDADVVVTMRTQQVAAMRTIMGSPRQHRFTWMKGIFLLEEMLIAGFRKTVPVCHQRSQEGLSLLGHGVADGSYITANHVRAGLIDLARQEWSPSRVRELMAKVKLVSPLLFTDFEAKAPEFRYVRGQGPFRPFHVGRINAFSSRCEETFSALDKSWIMRGAGMAPEASSQSEGSKVEVPESVTLGLNEREEFHRKIKQEAHVCVNNALDAEFSMTVLEPLCFGTPVILPDAEWSRALLGNEYPFFIGGSEAKIYSAIAAFEADYDKLYAQFLEWRDTAFVERMRPGGLFGHDMYATLEADLFGFCDDMRTQVHKQWGKTGLENEVVLAILKACEGKEEMQFFDVIREIAVKGEFTTLRVNLPEAAPRAKLSLSFMTAWPIYRLQLQVLHGWEDASAEPGHMKRSKPA</sequence>